<name>A0ABY8Y047_9PSEU</name>
<gene>
    <name evidence="1" type="ORF">QP939_22900</name>
</gene>
<evidence type="ECO:0000313" key="2">
    <source>
        <dbReference type="Proteomes" id="UP001227101"/>
    </source>
</evidence>
<dbReference type="Proteomes" id="UP001227101">
    <property type="component" value="Chromosome"/>
</dbReference>
<sequence>MHGRDEREWEKMIAAGREILVARAVLDRTTSYGEFAAALIRRTGCARFDFASGNGRASMAYLLERISEAAYAESGERLLGAVVRHPGVEDGGPWFCRMAVAKGFLVPRTRGGRQLFWAAHVRELHEHYAGRRRRSAG</sequence>
<reference evidence="1 2" key="1">
    <citation type="submission" date="2023-06" db="EMBL/GenBank/DDBJ databases">
        <authorList>
            <person name="Oyuntsetseg B."/>
            <person name="Kim S.B."/>
        </authorList>
    </citation>
    <scope>NUCLEOTIDE SEQUENCE [LARGE SCALE GENOMIC DNA]</scope>
    <source>
        <strain evidence="1 2">2-2</strain>
    </source>
</reference>
<proteinExistence type="predicted"/>
<accession>A0ABY8Y047</accession>
<dbReference type="RefSeq" id="WP_285458862.1">
    <property type="nucleotide sequence ID" value="NZ_CP127173.1"/>
</dbReference>
<evidence type="ECO:0000313" key="1">
    <source>
        <dbReference type="EMBL" id="WIV61244.1"/>
    </source>
</evidence>
<keyword evidence="2" id="KW-1185">Reference proteome</keyword>
<protein>
    <submittedName>
        <fullName evidence="1">Uncharacterized protein</fullName>
    </submittedName>
</protein>
<organism evidence="1 2">
    <name type="scientific">Amycolatopsis nalaikhensis</name>
    <dbReference type="NCBI Taxonomy" id="715472"/>
    <lineage>
        <taxon>Bacteria</taxon>
        <taxon>Bacillati</taxon>
        <taxon>Actinomycetota</taxon>
        <taxon>Actinomycetes</taxon>
        <taxon>Pseudonocardiales</taxon>
        <taxon>Pseudonocardiaceae</taxon>
        <taxon>Amycolatopsis</taxon>
    </lineage>
</organism>
<dbReference type="EMBL" id="CP127173">
    <property type="protein sequence ID" value="WIV61244.1"/>
    <property type="molecule type" value="Genomic_DNA"/>
</dbReference>